<evidence type="ECO:0000256" key="4">
    <source>
        <dbReference type="SAM" id="Phobius"/>
    </source>
</evidence>
<dbReference type="InterPro" id="IPR018062">
    <property type="entry name" value="HTH_AraC-typ_CS"/>
</dbReference>
<reference evidence="6 7" key="1">
    <citation type="submission" date="2021-05" db="EMBL/GenBank/DDBJ databases">
        <title>A Polyphasic approach of four new species of the genus Ohtaekwangia: Ohtaekwangia histidinii sp. nov., Ohtaekwangia cretensis sp. nov., Ohtaekwangia indiensis sp. nov., Ohtaekwangia reichenbachii sp. nov. from diverse environment.</title>
        <authorList>
            <person name="Octaviana S."/>
        </authorList>
    </citation>
    <scope>NUCLEOTIDE SEQUENCE [LARGE SCALE GENOMIC DNA]</scope>
    <source>
        <strain evidence="6 7">PWU37</strain>
    </source>
</reference>
<accession>A0AAP2DJW8</accession>
<organism evidence="6 7">
    <name type="scientific">Dawidia soli</name>
    <dbReference type="NCBI Taxonomy" id="2782352"/>
    <lineage>
        <taxon>Bacteria</taxon>
        <taxon>Pseudomonadati</taxon>
        <taxon>Bacteroidota</taxon>
        <taxon>Cytophagia</taxon>
        <taxon>Cytophagales</taxon>
        <taxon>Chryseotaleaceae</taxon>
        <taxon>Dawidia</taxon>
    </lineage>
</organism>
<keyword evidence="4" id="KW-0472">Membrane</keyword>
<evidence type="ECO:0000256" key="3">
    <source>
        <dbReference type="ARBA" id="ARBA00023163"/>
    </source>
</evidence>
<evidence type="ECO:0000313" key="7">
    <source>
        <dbReference type="Proteomes" id="UP001319180"/>
    </source>
</evidence>
<keyword evidence="4" id="KW-1133">Transmembrane helix</keyword>
<evidence type="ECO:0000313" key="6">
    <source>
        <dbReference type="EMBL" id="MBT1690852.1"/>
    </source>
</evidence>
<feature type="transmembrane region" description="Helical" evidence="4">
    <location>
        <begin position="64"/>
        <end position="85"/>
    </location>
</feature>
<dbReference type="SMART" id="SM00342">
    <property type="entry name" value="HTH_ARAC"/>
    <property type="match status" value="1"/>
</dbReference>
<dbReference type="GO" id="GO:0003700">
    <property type="term" value="F:DNA-binding transcription factor activity"/>
    <property type="evidence" value="ECO:0007669"/>
    <property type="project" value="InterPro"/>
</dbReference>
<dbReference type="EMBL" id="JAHESC010000098">
    <property type="protein sequence ID" value="MBT1690852.1"/>
    <property type="molecule type" value="Genomic_DNA"/>
</dbReference>
<keyword evidence="2" id="KW-0238">DNA-binding</keyword>
<dbReference type="GO" id="GO:0043565">
    <property type="term" value="F:sequence-specific DNA binding"/>
    <property type="evidence" value="ECO:0007669"/>
    <property type="project" value="InterPro"/>
</dbReference>
<dbReference type="Proteomes" id="UP001319180">
    <property type="component" value="Unassembled WGS sequence"/>
</dbReference>
<gene>
    <name evidence="6" type="ORF">KK078_30085</name>
</gene>
<dbReference type="PANTHER" id="PTHR43280">
    <property type="entry name" value="ARAC-FAMILY TRANSCRIPTIONAL REGULATOR"/>
    <property type="match status" value="1"/>
</dbReference>
<keyword evidence="1" id="KW-0805">Transcription regulation</keyword>
<keyword evidence="3" id="KW-0804">Transcription</keyword>
<dbReference type="AlphaFoldDB" id="A0AAP2DJW8"/>
<feature type="transmembrane region" description="Helical" evidence="4">
    <location>
        <begin position="153"/>
        <end position="174"/>
    </location>
</feature>
<keyword evidence="4" id="KW-0812">Transmembrane</keyword>
<dbReference type="Pfam" id="PF12833">
    <property type="entry name" value="HTH_18"/>
    <property type="match status" value="1"/>
</dbReference>
<proteinExistence type="predicted"/>
<dbReference type="PANTHER" id="PTHR43280:SF29">
    <property type="entry name" value="ARAC-FAMILY TRANSCRIPTIONAL REGULATOR"/>
    <property type="match status" value="1"/>
</dbReference>
<sequence>MFENVVLVLCCLGIAQALFLCAYLFSLRDKRGNIFLALLLVALILQIGKSVIDNYSSLPTWLRVVGISSKLLAGPFLWLYGQALFEKRDFTRRDYRHFIPFALFVSLCWAIPNGADPLSLLFASLIFLHMAIYLGACWHYIVTRLQDARLKPWYRNIVTGVTIIWALYACIFTGIIPVYVLGAVFFSFLIYLFSFLLLKRHVFALEKYSSSPISQNTSKQLLQQVKELFETKHVYLESTISLKTIATRLSTSPRELSQVINEAAQMNFSEFVNQYRIAKAKELLADPQYGQEKIETIAYDCGFGTVTSFNIAFKAATQMTPSQYRKSV</sequence>
<feature type="transmembrane region" description="Helical" evidence="4">
    <location>
        <begin position="34"/>
        <end position="52"/>
    </location>
</feature>
<evidence type="ECO:0000256" key="2">
    <source>
        <dbReference type="ARBA" id="ARBA00023125"/>
    </source>
</evidence>
<dbReference type="PROSITE" id="PS01124">
    <property type="entry name" value="HTH_ARAC_FAMILY_2"/>
    <property type="match status" value="1"/>
</dbReference>
<dbReference type="InterPro" id="IPR009057">
    <property type="entry name" value="Homeodomain-like_sf"/>
</dbReference>
<comment type="caution">
    <text evidence="6">The sequence shown here is derived from an EMBL/GenBank/DDBJ whole genome shotgun (WGS) entry which is preliminary data.</text>
</comment>
<evidence type="ECO:0000256" key="1">
    <source>
        <dbReference type="ARBA" id="ARBA00023015"/>
    </source>
</evidence>
<feature type="domain" description="HTH araC/xylS-type" evidence="5">
    <location>
        <begin position="219"/>
        <end position="327"/>
    </location>
</feature>
<feature type="transmembrane region" description="Helical" evidence="4">
    <location>
        <begin position="6"/>
        <end position="27"/>
    </location>
</feature>
<dbReference type="RefSeq" id="WP_254094709.1">
    <property type="nucleotide sequence ID" value="NZ_JAHESC010000098.1"/>
</dbReference>
<dbReference type="Gene3D" id="1.10.10.60">
    <property type="entry name" value="Homeodomain-like"/>
    <property type="match status" value="2"/>
</dbReference>
<protein>
    <submittedName>
        <fullName evidence="6">AraC family transcriptional regulator</fullName>
    </submittedName>
</protein>
<evidence type="ECO:0000259" key="5">
    <source>
        <dbReference type="PROSITE" id="PS01124"/>
    </source>
</evidence>
<dbReference type="InterPro" id="IPR018060">
    <property type="entry name" value="HTH_AraC"/>
</dbReference>
<feature type="transmembrane region" description="Helical" evidence="4">
    <location>
        <begin position="97"/>
        <end position="115"/>
    </location>
</feature>
<feature type="transmembrane region" description="Helical" evidence="4">
    <location>
        <begin position="180"/>
        <end position="198"/>
    </location>
</feature>
<dbReference type="SUPFAM" id="SSF46689">
    <property type="entry name" value="Homeodomain-like"/>
    <property type="match status" value="1"/>
</dbReference>
<feature type="transmembrane region" description="Helical" evidence="4">
    <location>
        <begin position="121"/>
        <end position="141"/>
    </location>
</feature>
<dbReference type="PROSITE" id="PS00041">
    <property type="entry name" value="HTH_ARAC_FAMILY_1"/>
    <property type="match status" value="1"/>
</dbReference>
<keyword evidence="7" id="KW-1185">Reference proteome</keyword>
<name>A0AAP2DJW8_9BACT</name>